<evidence type="ECO:0000256" key="4">
    <source>
        <dbReference type="ARBA" id="ARBA00022824"/>
    </source>
</evidence>
<protein>
    <submittedName>
        <fullName evidence="9">Uncharacterized protein LOC116187442 isoform X1</fullName>
    </submittedName>
</protein>
<dbReference type="InterPro" id="IPR025929">
    <property type="entry name" value="INSIG_fam"/>
</dbReference>
<evidence type="ECO:0000256" key="1">
    <source>
        <dbReference type="ARBA" id="ARBA00004477"/>
    </source>
</evidence>
<dbReference type="PANTHER" id="PTHR36774:SF1">
    <property type="entry name" value="INSULIN-INDUCED PROTEIN"/>
    <property type="match status" value="1"/>
</dbReference>
<organism evidence="8 9">
    <name type="scientific">Punica granatum</name>
    <name type="common">Pomegranate</name>
    <dbReference type="NCBI Taxonomy" id="22663"/>
    <lineage>
        <taxon>Eukaryota</taxon>
        <taxon>Viridiplantae</taxon>
        <taxon>Streptophyta</taxon>
        <taxon>Embryophyta</taxon>
        <taxon>Tracheophyta</taxon>
        <taxon>Spermatophyta</taxon>
        <taxon>Magnoliopsida</taxon>
        <taxon>eudicotyledons</taxon>
        <taxon>Gunneridae</taxon>
        <taxon>Pentapetalae</taxon>
        <taxon>rosids</taxon>
        <taxon>malvids</taxon>
        <taxon>Myrtales</taxon>
        <taxon>Lythraceae</taxon>
        <taxon>Punica</taxon>
    </lineage>
</organism>
<dbReference type="GO" id="GO:0005789">
    <property type="term" value="C:endoplasmic reticulum membrane"/>
    <property type="evidence" value="ECO:0007669"/>
    <property type="project" value="UniProtKB-SubCell"/>
</dbReference>
<evidence type="ECO:0000256" key="6">
    <source>
        <dbReference type="ARBA" id="ARBA00023136"/>
    </source>
</evidence>
<reference evidence="8" key="1">
    <citation type="journal article" date="2020" name="Plant Biotechnol. J.">
        <title>The pomegranate (Punica granatum L.) draft genome dissects genetic divergence between soft- and hard-seeded cultivars.</title>
        <authorList>
            <person name="Luo X."/>
            <person name="Li H."/>
            <person name="Wu Z."/>
            <person name="Yao W."/>
            <person name="Zhao P."/>
            <person name="Cao D."/>
            <person name="Yu H."/>
            <person name="Li K."/>
            <person name="Poudel K."/>
            <person name="Zhao D."/>
            <person name="Zhang F."/>
            <person name="Xia X."/>
            <person name="Chen L."/>
            <person name="Wang Q."/>
            <person name="Jing D."/>
            <person name="Cao S."/>
        </authorList>
    </citation>
    <scope>NUCLEOTIDE SEQUENCE [LARGE SCALE GENOMIC DNA]</scope>
    <source>
        <strain evidence="8">cv. Tunisia</strain>
    </source>
</reference>
<feature type="transmembrane region" description="Helical" evidence="7">
    <location>
        <begin position="196"/>
        <end position="221"/>
    </location>
</feature>
<dbReference type="PANTHER" id="PTHR36774">
    <property type="entry name" value="INSULIN-INDUCED PROTEIN"/>
    <property type="match status" value="1"/>
</dbReference>
<dbReference type="RefSeq" id="XP_031371998.1">
    <property type="nucleotide sequence ID" value="XM_031516138.1"/>
</dbReference>
<feature type="transmembrane region" description="Helical" evidence="7">
    <location>
        <begin position="65"/>
        <end position="83"/>
    </location>
</feature>
<comment type="similarity">
    <text evidence="2">Belongs to the INSIG family.</text>
</comment>
<accession>A0A6P8BQV6</accession>
<keyword evidence="4" id="KW-0256">Endoplasmic reticulum</keyword>
<evidence type="ECO:0000256" key="2">
    <source>
        <dbReference type="ARBA" id="ARBA00007475"/>
    </source>
</evidence>
<proteinExistence type="inferred from homology"/>
<gene>
    <name evidence="9" type="primary">LOC116187442</name>
</gene>
<evidence type="ECO:0000256" key="7">
    <source>
        <dbReference type="SAM" id="Phobius"/>
    </source>
</evidence>
<keyword evidence="5 7" id="KW-1133">Transmembrane helix</keyword>
<dbReference type="Proteomes" id="UP000515151">
    <property type="component" value="Chromosome 8"/>
</dbReference>
<dbReference type="GeneID" id="116187442"/>
<sequence>MYGSKTNTIKQQKMAPLIAASGGSRLFFLFPCHLNSSPEHPKFAALKPRCSLKEQGRSSTLSQKWPLISLSLFGSGFLLGPLIDGLHSRVGLVDYQAGSIQLGPLHTNIWVPPLLGLFYCTVGLLQLYLDEKADTASGVAEGSLQRTVASLVALVLFIELSAELYKAGVPDNIEAYVLFALAEFIWLSFDRTRIGFALACFVGICCPLAEIPIMKFFHLWYYPRANIEIFGVSDLDDHVLLCLHTISHQFVSVAQISLSDRGARVGSKGEWGQRTELATCFHMAVPFRSASTLLANLIDVWRILSHIAPLNKLQHM</sequence>
<comment type="subcellular location">
    <subcellularLocation>
        <location evidence="1">Endoplasmic reticulum membrane</location>
        <topology evidence="1">Multi-pass membrane protein</topology>
    </subcellularLocation>
</comment>
<evidence type="ECO:0000256" key="3">
    <source>
        <dbReference type="ARBA" id="ARBA00022692"/>
    </source>
</evidence>
<evidence type="ECO:0000313" key="8">
    <source>
        <dbReference type="Proteomes" id="UP000515151"/>
    </source>
</evidence>
<feature type="transmembrane region" description="Helical" evidence="7">
    <location>
        <begin position="109"/>
        <end position="128"/>
    </location>
</feature>
<reference evidence="9" key="2">
    <citation type="submission" date="2025-08" db="UniProtKB">
        <authorList>
            <consortium name="RefSeq"/>
        </authorList>
    </citation>
    <scope>IDENTIFICATION</scope>
    <source>
        <tissue evidence="9">Leaf</tissue>
    </source>
</reference>
<evidence type="ECO:0000313" key="9">
    <source>
        <dbReference type="RefSeq" id="XP_031371998.1"/>
    </source>
</evidence>
<dbReference type="AlphaFoldDB" id="A0A6P8BQV6"/>
<keyword evidence="6 7" id="KW-0472">Membrane</keyword>
<evidence type="ECO:0000256" key="5">
    <source>
        <dbReference type="ARBA" id="ARBA00022989"/>
    </source>
</evidence>
<dbReference type="OrthoDB" id="205546at2759"/>
<keyword evidence="8" id="KW-1185">Reference proteome</keyword>
<name>A0A6P8BQV6_PUNGR</name>
<keyword evidence="3 7" id="KW-0812">Transmembrane</keyword>
<dbReference type="Pfam" id="PF07281">
    <property type="entry name" value="INSIG"/>
    <property type="match status" value="1"/>
</dbReference>